<evidence type="ECO:0000313" key="2">
    <source>
        <dbReference type="EMBL" id="CAJ1939146.1"/>
    </source>
</evidence>
<dbReference type="GO" id="GO:0005768">
    <property type="term" value="C:endosome"/>
    <property type="evidence" value="ECO:0007669"/>
    <property type="project" value="TreeGrafter"/>
</dbReference>
<dbReference type="GO" id="GO:0000149">
    <property type="term" value="F:SNARE binding"/>
    <property type="evidence" value="ECO:0007669"/>
    <property type="project" value="TreeGrafter"/>
</dbReference>
<keyword evidence="3" id="KW-1185">Reference proteome</keyword>
<keyword evidence="1" id="KW-0175">Coiled coil</keyword>
<name>A0AA86V7D2_9FABA</name>
<protein>
    <submittedName>
        <fullName evidence="2">Uncharacterized protein</fullName>
    </submittedName>
</protein>
<proteinExistence type="predicted"/>
<organism evidence="2 3">
    <name type="scientific">Sphenostylis stenocarpa</name>
    <dbReference type="NCBI Taxonomy" id="92480"/>
    <lineage>
        <taxon>Eukaryota</taxon>
        <taxon>Viridiplantae</taxon>
        <taxon>Streptophyta</taxon>
        <taxon>Embryophyta</taxon>
        <taxon>Tracheophyta</taxon>
        <taxon>Spermatophyta</taxon>
        <taxon>Magnoliopsida</taxon>
        <taxon>eudicotyledons</taxon>
        <taxon>Gunneridae</taxon>
        <taxon>Pentapetalae</taxon>
        <taxon>rosids</taxon>
        <taxon>fabids</taxon>
        <taxon>Fabales</taxon>
        <taxon>Fabaceae</taxon>
        <taxon>Papilionoideae</taxon>
        <taxon>50 kb inversion clade</taxon>
        <taxon>NPAAA clade</taxon>
        <taxon>indigoferoid/millettioid clade</taxon>
        <taxon>Phaseoleae</taxon>
        <taxon>Sphenostylis</taxon>
    </lineage>
</organism>
<dbReference type="GO" id="GO:0000323">
    <property type="term" value="C:lytic vacuole"/>
    <property type="evidence" value="ECO:0007669"/>
    <property type="project" value="TreeGrafter"/>
</dbReference>
<dbReference type="PANTHER" id="PTHR15157:SF24">
    <property type="entry name" value="VACUOLAR PROTEIN SORTING 38"/>
    <property type="match status" value="1"/>
</dbReference>
<dbReference type="Proteomes" id="UP001189624">
    <property type="component" value="Chromosome 3"/>
</dbReference>
<feature type="coiled-coil region" evidence="1">
    <location>
        <begin position="191"/>
        <end position="235"/>
    </location>
</feature>
<gene>
    <name evidence="2" type="ORF">AYBTSS11_LOCUS8974</name>
</gene>
<dbReference type="AlphaFoldDB" id="A0AA86V7D2"/>
<evidence type="ECO:0000256" key="1">
    <source>
        <dbReference type="SAM" id="Coils"/>
    </source>
</evidence>
<dbReference type="GO" id="GO:0035493">
    <property type="term" value="P:SNARE complex assembly"/>
    <property type="evidence" value="ECO:0007669"/>
    <property type="project" value="TreeGrafter"/>
</dbReference>
<dbReference type="EMBL" id="OY731400">
    <property type="protein sequence ID" value="CAJ1939146.1"/>
    <property type="molecule type" value="Genomic_DNA"/>
</dbReference>
<dbReference type="Gramene" id="rna-AYBTSS11_LOCUS8974">
    <property type="protein sequence ID" value="CAJ1939146.1"/>
    <property type="gene ID" value="gene-AYBTSS11_LOCUS8974"/>
</dbReference>
<dbReference type="PANTHER" id="PTHR15157">
    <property type="entry name" value="UV RADIATION RESISTANCE-ASSOCIATED GENE PROTEIN"/>
    <property type="match status" value="1"/>
</dbReference>
<reference evidence="2" key="1">
    <citation type="submission" date="2023-10" db="EMBL/GenBank/DDBJ databases">
        <authorList>
            <person name="Domelevo Entfellner J.-B."/>
        </authorList>
    </citation>
    <scope>NUCLEOTIDE SEQUENCE</scope>
</reference>
<accession>A0AA86V7D2</accession>
<sequence length="600" mass="67334">MEPNHILSLWTTTTDPEHVKVIQWEDFQHDLARLASLSCAVDEAKEKKRNLHDQLLSLIQGKRVRYPGESELDWGMKYYFGFDLEIIGEMKERDEKVVLNSSQLAKPWHSGGVYGLLIIAECWHTIFRSIRCSHKGGWSLGPELSNAFPTNHQSVSVELWQTVLWSLLCSHPLGLFCSSQRGLLDIFELVNAESLHRLNELEELRQKLESKKMKMENLSIRCRLAKEDASKQEERLSGAVQSLLVAGGTLSVSSRNLQLGGYTWIELFHICMIVVDILSEMYGIALKSLVVYETLILLFAHVYVSDVYPILESSRSLSEENGYVHLKKLQKMLRRRQQHMTSQISVLYPVKITVGPAQEQELEAYPMGTLAETASPPLPPCTTPPNVPLPDVPAVAFVFLHPSQGIAKGTAAGLRPVNQGSLTIHGLHLDVLSFRKMSFFPDKKEIQGSSTALGYVAHAVSLIASYLQVPLRYPLRLCGSHSYIVDNAPSTELTSEASSNKNINAKHVEFPLFLEGQDTTRSAYAVFLLNKYSIAFLGLCSNLYMLVDSEIILTMRIKPTDLEQLLNFIDAKSLGPRHVLANLRELLKIIQSPAFIDNLT</sequence>
<evidence type="ECO:0000313" key="3">
    <source>
        <dbReference type="Proteomes" id="UP001189624"/>
    </source>
</evidence>